<dbReference type="GO" id="GO:0006032">
    <property type="term" value="P:chitin catabolic process"/>
    <property type="evidence" value="ECO:0007669"/>
    <property type="project" value="UniProtKB-KW"/>
</dbReference>
<keyword evidence="4" id="KW-0146">Chitin degradation</keyword>
<evidence type="ECO:0000256" key="1">
    <source>
        <dbReference type="ARBA" id="ARBA00000822"/>
    </source>
</evidence>
<dbReference type="EMBL" id="JAIFTL010000106">
    <property type="protein sequence ID" value="KAG9323327.1"/>
    <property type="molecule type" value="Genomic_DNA"/>
</dbReference>
<dbReference type="EC" id="3.2.1.14" evidence="2"/>
<evidence type="ECO:0000313" key="12">
    <source>
        <dbReference type="Proteomes" id="UP000717515"/>
    </source>
</evidence>
<dbReference type="PROSITE" id="PS51910">
    <property type="entry name" value="GH18_2"/>
    <property type="match status" value="1"/>
</dbReference>
<dbReference type="InterPro" id="IPR045321">
    <property type="entry name" value="Cts1-like"/>
</dbReference>
<evidence type="ECO:0000256" key="8">
    <source>
        <dbReference type="RuleBase" id="RU000489"/>
    </source>
</evidence>
<dbReference type="InterPro" id="IPR050542">
    <property type="entry name" value="Glycosyl_Hydrlase18_Chitinase"/>
</dbReference>
<organism evidence="11 12">
    <name type="scientific">Mortierella alpina</name>
    <name type="common">Oleaginous fungus</name>
    <name type="synonym">Mortierella renispora</name>
    <dbReference type="NCBI Taxonomy" id="64518"/>
    <lineage>
        <taxon>Eukaryota</taxon>
        <taxon>Fungi</taxon>
        <taxon>Fungi incertae sedis</taxon>
        <taxon>Mucoromycota</taxon>
        <taxon>Mortierellomycotina</taxon>
        <taxon>Mortierellomycetes</taxon>
        <taxon>Mortierellales</taxon>
        <taxon>Mortierellaceae</taxon>
        <taxon>Mortierella</taxon>
    </lineage>
</organism>
<protein>
    <recommendedName>
        <fullName evidence="2">chitinase</fullName>
        <ecNumber evidence="2">3.2.1.14</ecNumber>
    </recommendedName>
</protein>
<dbReference type="GO" id="GO:0008843">
    <property type="term" value="F:endochitinase activity"/>
    <property type="evidence" value="ECO:0007669"/>
    <property type="project" value="UniProtKB-EC"/>
</dbReference>
<dbReference type="InterPro" id="IPR017853">
    <property type="entry name" value="GH"/>
</dbReference>
<dbReference type="InterPro" id="IPR001579">
    <property type="entry name" value="Glyco_hydro_18_chit_AS"/>
</dbReference>
<evidence type="ECO:0000256" key="7">
    <source>
        <dbReference type="ARBA" id="ARBA00023326"/>
    </source>
</evidence>
<keyword evidence="7" id="KW-0624">Polysaccharide degradation</keyword>
<dbReference type="CDD" id="cd02877">
    <property type="entry name" value="GH18_hevamine_XipI_class_III"/>
    <property type="match status" value="1"/>
</dbReference>
<feature type="domain" description="GH18" evidence="10">
    <location>
        <begin position="36"/>
        <end position="324"/>
    </location>
</feature>
<evidence type="ECO:0000256" key="4">
    <source>
        <dbReference type="ARBA" id="ARBA00023024"/>
    </source>
</evidence>
<dbReference type="PANTHER" id="PTHR45708:SF49">
    <property type="entry name" value="ENDOCHITINASE"/>
    <property type="match status" value="1"/>
</dbReference>
<evidence type="ECO:0000256" key="9">
    <source>
        <dbReference type="RuleBase" id="RU004453"/>
    </source>
</evidence>
<evidence type="ECO:0000256" key="5">
    <source>
        <dbReference type="ARBA" id="ARBA00023277"/>
    </source>
</evidence>
<dbReference type="AlphaFoldDB" id="A0A9P8A2U4"/>
<sequence>TFRKSKMKFTLAFLSVLSSAIVFARTTLAFDALSRSNVVNYWGQNSVSFTGGSEADLVDYCNDGTVNVFAIAFISQIVNGQPILNLSKHCGQVFPGTNLLSCPKIASDIKACQARGKAVVISIGGASGSYSLPDAQSGRNFAEQVWNLFLGGSSSTRPFGDAVLDGVDLDLESGQNAGYVAFIETLRAKFSSGSRRFYITAAPQCPYPDQATKEALAASWFDLVWVQFYNNYCGVNNFDNGQFNFDTWNNWATTVSKNKNVRILLGVPGGPGGAGSGVINASQLVKILSFVQKYSNFGGVMMWDAGIARQSGLAASAAQFLRGSVARSSSHVSRNRLPPTPEN</sequence>
<feature type="non-terminal residue" evidence="11">
    <location>
        <position position="1"/>
    </location>
</feature>
<dbReference type="PANTHER" id="PTHR45708">
    <property type="entry name" value="ENDOCHITINASE"/>
    <property type="match status" value="1"/>
</dbReference>
<comment type="similarity">
    <text evidence="9">Belongs to the glycosyl hydrolase 18 family.</text>
</comment>
<dbReference type="Pfam" id="PF00704">
    <property type="entry name" value="Glyco_hydro_18"/>
    <property type="match status" value="1"/>
</dbReference>
<evidence type="ECO:0000313" key="11">
    <source>
        <dbReference type="EMBL" id="KAG9323327.1"/>
    </source>
</evidence>
<proteinExistence type="inferred from homology"/>
<dbReference type="InterPro" id="IPR001223">
    <property type="entry name" value="Glyco_hydro18_cat"/>
</dbReference>
<accession>A0A9P8A2U4</accession>
<gene>
    <name evidence="11" type="ORF">KVV02_004535</name>
</gene>
<dbReference type="PROSITE" id="PS01095">
    <property type="entry name" value="GH18_1"/>
    <property type="match status" value="1"/>
</dbReference>
<evidence type="ECO:0000259" key="10">
    <source>
        <dbReference type="PROSITE" id="PS51910"/>
    </source>
</evidence>
<reference evidence="11" key="1">
    <citation type="submission" date="2021-07" db="EMBL/GenBank/DDBJ databases">
        <title>Draft genome of Mortierella alpina, strain LL118, isolated from an aspen leaf litter sample.</title>
        <authorList>
            <person name="Yang S."/>
            <person name="Vinatzer B.A."/>
        </authorList>
    </citation>
    <scope>NUCLEOTIDE SEQUENCE</scope>
    <source>
        <strain evidence="11">LL118</strain>
    </source>
</reference>
<keyword evidence="3 8" id="KW-0378">Hydrolase</keyword>
<name>A0A9P8A2U4_MORAP</name>
<comment type="caution">
    <text evidence="11">The sequence shown here is derived from an EMBL/GenBank/DDBJ whole genome shotgun (WGS) entry which is preliminary data.</text>
</comment>
<comment type="catalytic activity">
    <reaction evidence="1">
        <text>Random endo-hydrolysis of N-acetyl-beta-D-glucosaminide (1-&gt;4)-beta-linkages in chitin and chitodextrins.</text>
        <dbReference type="EC" id="3.2.1.14"/>
    </reaction>
</comment>
<dbReference type="GO" id="GO:0005576">
    <property type="term" value="C:extracellular region"/>
    <property type="evidence" value="ECO:0007669"/>
    <property type="project" value="TreeGrafter"/>
</dbReference>
<dbReference type="GO" id="GO:0000272">
    <property type="term" value="P:polysaccharide catabolic process"/>
    <property type="evidence" value="ECO:0007669"/>
    <property type="project" value="UniProtKB-KW"/>
</dbReference>
<evidence type="ECO:0000256" key="6">
    <source>
        <dbReference type="ARBA" id="ARBA00023295"/>
    </source>
</evidence>
<dbReference type="SUPFAM" id="SSF51445">
    <property type="entry name" value="(Trans)glycosidases"/>
    <property type="match status" value="1"/>
</dbReference>
<evidence type="ECO:0000256" key="3">
    <source>
        <dbReference type="ARBA" id="ARBA00022801"/>
    </source>
</evidence>
<dbReference type="Proteomes" id="UP000717515">
    <property type="component" value="Unassembled WGS sequence"/>
</dbReference>
<evidence type="ECO:0000256" key="2">
    <source>
        <dbReference type="ARBA" id="ARBA00012729"/>
    </source>
</evidence>
<keyword evidence="5" id="KW-0119">Carbohydrate metabolism</keyword>
<dbReference type="Gene3D" id="3.20.20.80">
    <property type="entry name" value="Glycosidases"/>
    <property type="match status" value="1"/>
</dbReference>
<keyword evidence="6 8" id="KW-0326">Glycosidase</keyword>